<reference evidence="1 2" key="1">
    <citation type="submission" date="2015-04" db="EMBL/GenBank/DDBJ databases">
        <authorList>
            <person name="Syromyatnikov M.Y."/>
            <person name="Popov V.N."/>
        </authorList>
    </citation>
    <scope>NUCLEOTIDE SEQUENCE [LARGE SCALE GENOMIC DNA]</scope>
</reference>
<sequence length="66" mass="7793">MSSRAITSDDETLNFKPQLTQKWLQQWKERKNSQACTQWNINNQITYEVILSFITFNGVLLLHCFA</sequence>
<accession>A0A1J1HR73</accession>
<dbReference type="AlphaFoldDB" id="A0A1J1HR73"/>
<proteinExistence type="predicted"/>
<protein>
    <submittedName>
        <fullName evidence="1">CLUMA_CG003624, isoform A</fullName>
    </submittedName>
</protein>
<dbReference type="EMBL" id="CVRI01000015">
    <property type="protein sequence ID" value="CRK89892.1"/>
    <property type="molecule type" value="Genomic_DNA"/>
</dbReference>
<gene>
    <name evidence="1" type="ORF">CLUMA_CG003624</name>
</gene>
<keyword evidence="2" id="KW-1185">Reference proteome</keyword>
<organism evidence="1 2">
    <name type="scientific">Clunio marinus</name>
    <dbReference type="NCBI Taxonomy" id="568069"/>
    <lineage>
        <taxon>Eukaryota</taxon>
        <taxon>Metazoa</taxon>
        <taxon>Ecdysozoa</taxon>
        <taxon>Arthropoda</taxon>
        <taxon>Hexapoda</taxon>
        <taxon>Insecta</taxon>
        <taxon>Pterygota</taxon>
        <taxon>Neoptera</taxon>
        <taxon>Endopterygota</taxon>
        <taxon>Diptera</taxon>
        <taxon>Nematocera</taxon>
        <taxon>Chironomoidea</taxon>
        <taxon>Chironomidae</taxon>
        <taxon>Clunio</taxon>
    </lineage>
</organism>
<evidence type="ECO:0000313" key="2">
    <source>
        <dbReference type="Proteomes" id="UP000183832"/>
    </source>
</evidence>
<evidence type="ECO:0000313" key="1">
    <source>
        <dbReference type="EMBL" id="CRK89892.1"/>
    </source>
</evidence>
<name>A0A1J1HR73_9DIPT</name>
<dbReference type="Proteomes" id="UP000183832">
    <property type="component" value="Unassembled WGS sequence"/>
</dbReference>